<keyword evidence="1" id="KW-0472">Membrane</keyword>
<sequence length="430" mass="49515">MKVKQNIQVLIKMIGIVVISSIVLVGLLCLVYKLPRNRMVEHVIESDNTIRLQNDDYNMSISNFYDTYDTDTNIIMLLEAIAPDFNGSLQDALLCPSGAYLENQWGDWADTLMNYANDAQGDLSYVNYARYWHGYLVFLKPLLMFMNVQDIYYLHAMLMVFLTGWIFCLLYKRLGKYCIAYAVTIIAMNPVAIAQSFQLSTIYYAMQLTMLLLLYCKKEKQIPYIFLIDGMLVAFFDFLTYPLVAFAIPVLTYYLLYREDGFLQNVKKIVGKGVSFLIGYAGLWFMKWIWATAFTHEDILRDGWINVLRRTGTGDNFGDNQYGMAIGPMAALRINFHAFVGWTTVLLGVIFLVGVIAYMLYKKQKPFFQKITVLISFLVACSPILWYVVVNNHASLHPHLEWREWVVSVFAACVLVLSLLREKTDERISV</sequence>
<evidence type="ECO:0000256" key="1">
    <source>
        <dbReference type="SAM" id="Phobius"/>
    </source>
</evidence>
<proteinExistence type="predicted"/>
<feature type="transmembrane region" description="Helical" evidence="1">
    <location>
        <begin position="373"/>
        <end position="390"/>
    </location>
</feature>
<keyword evidence="1" id="KW-0812">Transmembrane</keyword>
<feature type="transmembrane region" description="Helical" evidence="1">
    <location>
        <begin position="339"/>
        <end position="361"/>
    </location>
</feature>
<keyword evidence="1" id="KW-1133">Transmembrane helix</keyword>
<name>A0ABR7GGI6_9FIRM</name>
<dbReference type="RefSeq" id="WP_186854190.1">
    <property type="nucleotide sequence ID" value="NZ_JACOPG010000002.1"/>
</dbReference>
<feature type="transmembrane region" description="Helical" evidence="1">
    <location>
        <begin position="178"/>
        <end position="204"/>
    </location>
</feature>
<accession>A0ABR7GGI6</accession>
<evidence type="ECO:0008006" key="4">
    <source>
        <dbReference type="Google" id="ProtNLM"/>
    </source>
</evidence>
<evidence type="ECO:0000313" key="3">
    <source>
        <dbReference type="Proteomes" id="UP000643810"/>
    </source>
</evidence>
<feature type="transmembrane region" description="Helical" evidence="1">
    <location>
        <begin position="151"/>
        <end position="171"/>
    </location>
</feature>
<dbReference type="EMBL" id="JACOPG010000002">
    <property type="protein sequence ID" value="MBC5686253.1"/>
    <property type="molecule type" value="Genomic_DNA"/>
</dbReference>
<dbReference type="Proteomes" id="UP000643810">
    <property type="component" value="Unassembled WGS sequence"/>
</dbReference>
<gene>
    <name evidence="2" type="ORF">H8R94_06480</name>
</gene>
<organism evidence="2 3">
    <name type="scientific">Roseburia lenta</name>
    <dbReference type="NCBI Taxonomy" id="2763061"/>
    <lineage>
        <taxon>Bacteria</taxon>
        <taxon>Bacillati</taxon>
        <taxon>Bacillota</taxon>
        <taxon>Clostridia</taxon>
        <taxon>Lachnospirales</taxon>
        <taxon>Lachnospiraceae</taxon>
        <taxon>Roseburia</taxon>
    </lineage>
</organism>
<protein>
    <recommendedName>
        <fullName evidence="4">Glycosyltransferase RgtA/B/C/D-like domain-containing protein</fullName>
    </recommendedName>
</protein>
<comment type="caution">
    <text evidence="2">The sequence shown here is derived from an EMBL/GenBank/DDBJ whole genome shotgun (WGS) entry which is preliminary data.</text>
</comment>
<reference evidence="2 3" key="1">
    <citation type="submission" date="2020-08" db="EMBL/GenBank/DDBJ databases">
        <title>Genome public.</title>
        <authorList>
            <person name="Liu C."/>
            <person name="Sun Q."/>
        </authorList>
    </citation>
    <scope>NUCLEOTIDE SEQUENCE [LARGE SCALE GENOMIC DNA]</scope>
    <source>
        <strain evidence="2 3">NSJ-9</strain>
    </source>
</reference>
<feature type="transmembrane region" description="Helical" evidence="1">
    <location>
        <begin position="402"/>
        <end position="420"/>
    </location>
</feature>
<feature type="transmembrane region" description="Helical" evidence="1">
    <location>
        <begin position="269"/>
        <end position="290"/>
    </location>
</feature>
<evidence type="ECO:0000313" key="2">
    <source>
        <dbReference type="EMBL" id="MBC5686253.1"/>
    </source>
</evidence>
<feature type="transmembrane region" description="Helical" evidence="1">
    <location>
        <begin position="224"/>
        <end position="257"/>
    </location>
</feature>
<keyword evidence="3" id="KW-1185">Reference proteome</keyword>
<feature type="transmembrane region" description="Helical" evidence="1">
    <location>
        <begin position="9"/>
        <end position="34"/>
    </location>
</feature>